<protein>
    <submittedName>
        <fullName evidence="5">FadR family transcriptional regulator</fullName>
    </submittedName>
</protein>
<dbReference type="GO" id="GO:0003700">
    <property type="term" value="F:DNA-binding transcription factor activity"/>
    <property type="evidence" value="ECO:0007669"/>
    <property type="project" value="InterPro"/>
</dbReference>
<dbReference type="InterPro" id="IPR036388">
    <property type="entry name" value="WH-like_DNA-bd_sf"/>
</dbReference>
<evidence type="ECO:0000313" key="5">
    <source>
        <dbReference type="EMBL" id="HIY66981.1"/>
    </source>
</evidence>
<evidence type="ECO:0000313" key="6">
    <source>
        <dbReference type="Proteomes" id="UP000824005"/>
    </source>
</evidence>
<organism evidence="5 6">
    <name type="scientific">Candidatus Agrococcus pullicola</name>
    <dbReference type="NCBI Taxonomy" id="2838429"/>
    <lineage>
        <taxon>Bacteria</taxon>
        <taxon>Bacillati</taxon>
        <taxon>Actinomycetota</taxon>
        <taxon>Actinomycetes</taxon>
        <taxon>Micrococcales</taxon>
        <taxon>Microbacteriaceae</taxon>
        <taxon>Agrococcus</taxon>
    </lineage>
</organism>
<dbReference type="SUPFAM" id="SSF48008">
    <property type="entry name" value="GntR ligand-binding domain-like"/>
    <property type="match status" value="1"/>
</dbReference>
<dbReference type="Pfam" id="PF00392">
    <property type="entry name" value="GntR"/>
    <property type="match status" value="1"/>
</dbReference>
<evidence type="ECO:0000256" key="1">
    <source>
        <dbReference type="ARBA" id="ARBA00023015"/>
    </source>
</evidence>
<dbReference type="SUPFAM" id="SSF46785">
    <property type="entry name" value="Winged helix' DNA-binding domain"/>
    <property type="match status" value="1"/>
</dbReference>
<dbReference type="CDD" id="cd07377">
    <property type="entry name" value="WHTH_GntR"/>
    <property type="match status" value="1"/>
</dbReference>
<dbReference type="PANTHER" id="PTHR43537">
    <property type="entry name" value="TRANSCRIPTIONAL REGULATOR, GNTR FAMILY"/>
    <property type="match status" value="1"/>
</dbReference>
<reference evidence="5" key="2">
    <citation type="submission" date="2021-04" db="EMBL/GenBank/DDBJ databases">
        <authorList>
            <person name="Gilroy R."/>
        </authorList>
    </citation>
    <scope>NUCLEOTIDE SEQUENCE</scope>
    <source>
        <strain evidence="5">ChiGjej1B1-98</strain>
    </source>
</reference>
<dbReference type="EMBL" id="DXDC01000361">
    <property type="protein sequence ID" value="HIY66981.1"/>
    <property type="molecule type" value="Genomic_DNA"/>
</dbReference>
<dbReference type="Gene3D" id="1.10.10.10">
    <property type="entry name" value="Winged helix-like DNA-binding domain superfamily/Winged helix DNA-binding domain"/>
    <property type="match status" value="1"/>
</dbReference>
<feature type="domain" description="HTH gntR-type" evidence="4">
    <location>
        <begin position="1"/>
        <end position="69"/>
    </location>
</feature>
<dbReference type="AlphaFoldDB" id="A0A9D1YX99"/>
<gene>
    <name evidence="5" type="ORF">H9830_11975</name>
</gene>
<accession>A0A9D1YX99</accession>
<dbReference type="GO" id="GO:0003677">
    <property type="term" value="F:DNA binding"/>
    <property type="evidence" value="ECO:0007669"/>
    <property type="project" value="UniProtKB-KW"/>
</dbReference>
<dbReference type="Pfam" id="PF07729">
    <property type="entry name" value="FCD"/>
    <property type="match status" value="1"/>
</dbReference>
<comment type="caution">
    <text evidence="5">The sequence shown here is derived from an EMBL/GenBank/DDBJ whole genome shotgun (WGS) entry which is preliminary data.</text>
</comment>
<dbReference type="InterPro" id="IPR000524">
    <property type="entry name" value="Tscrpt_reg_HTH_GntR"/>
</dbReference>
<evidence type="ECO:0000256" key="2">
    <source>
        <dbReference type="ARBA" id="ARBA00023125"/>
    </source>
</evidence>
<keyword evidence="2" id="KW-0238">DNA-binding</keyword>
<reference evidence="5" key="1">
    <citation type="journal article" date="2021" name="PeerJ">
        <title>Extensive microbial diversity within the chicken gut microbiome revealed by metagenomics and culture.</title>
        <authorList>
            <person name="Gilroy R."/>
            <person name="Ravi A."/>
            <person name="Getino M."/>
            <person name="Pursley I."/>
            <person name="Horton D.L."/>
            <person name="Alikhan N.F."/>
            <person name="Baker D."/>
            <person name="Gharbi K."/>
            <person name="Hall N."/>
            <person name="Watson M."/>
            <person name="Adriaenssens E.M."/>
            <person name="Foster-Nyarko E."/>
            <person name="Jarju S."/>
            <person name="Secka A."/>
            <person name="Antonio M."/>
            <person name="Oren A."/>
            <person name="Chaudhuri R.R."/>
            <person name="La Ragione R."/>
            <person name="Hildebrand F."/>
            <person name="Pallen M.J."/>
        </authorList>
    </citation>
    <scope>NUCLEOTIDE SEQUENCE</scope>
    <source>
        <strain evidence="5">ChiGjej1B1-98</strain>
    </source>
</reference>
<dbReference type="InterPro" id="IPR036390">
    <property type="entry name" value="WH_DNA-bd_sf"/>
</dbReference>
<dbReference type="Proteomes" id="UP000824005">
    <property type="component" value="Unassembled WGS sequence"/>
</dbReference>
<evidence type="ECO:0000259" key="4">
    <source>
        <dbReference type="PROSITE" id="PS50949"/>
    </source>
</evidence>
<dbReference type="Gene3D" id="1.20.120.530">
    <property type="entry name" value="GntR ligand-binding domain-like"/>
    <property type="match status" value="1"/>
</dbReference>
<dbReference type="PROSITE" id="PS50949">
    <property type="entry name" value="HTH_GNTR"/>
    <property type="match status" value="1"/>
</dbReference>
<name>A0A9D1YX99_9MICO</name>
<dbReference type="PRINTS" id="PR00035">
    <property type="entry name" value="HTHGNTR"/>
</dbReference>
<proteinExistence type="predicted"/>
<dbReference type="InterPro" id="IPR011711">
    <property type="entry name" value="GntR_C"/>
</dbReference>
<dbReference type="PANTHER" id="PTHR43537:SF5">
    <property type="entry name" value="UXU OPERON TRANSCRIPTIONAL REGULATOR"/>
    <property type="match status" value="1"/>
</dbReference>
<evidence type="ECO:0000256" key="3">
    <source>
        <dbReference type="ARBA" id="ARBA00023163"/>
    </source>
</evidence>
<keyword evidence="3" id="KW-0804">Transcription</keyword>
<sequence length="226" mass="25129">MAVTDDAIDKIKQMIQSGELGPGDRLPPEQELAERLGLSRSSMREAVKALETMRILDVRRGDGTYVTSLKPSLLIEAMSFILDYHSDSAVMEVFEARRLLEPRIAVLAAERATVEQIEAMAAHLRTIDEDADTESLVTHDVEFHRMLAAATCNDYLAGLIEAIGSQTWRARVWRGLTQAGAVARTLDEHELILTSIRDGNTEVAQAAMMLHVAGAERWIHSELREH</sequence>
<dbReference type="SMART" id="SM00345">
    <property type="entry name" value="HTH_GNTR"/>
    <property type="match status" value="1"/>
</dbReference>
<dbReference type="SMART" id="SM00895">
    <property type="entry name" value="FCD"/>
    <property type="match status" value="1"/>
</dbReference>
<keyword evidence="1" id="KW-0805">Transcription regulation</keyword>
<dbReference type="InterPro" id="IPR008920">
    <property type="entry name" value="TF_FadR/GntR_C"/>
</dbReference>